<dbReference type="KEGG" id="arca:HC352_07010"/>
<dbReference type="PRINTS" id="PR00455">
    <property type="entry name" value="HTHTETR"/>
</dbReference>
<dbReference type="SUPFAM" id="SSF46689">
    <property type="entry name" value="Homeodomain-like"/>
    <property type="match status" value="1"/>
</dbReference>
<accession>A0A6H2EMK2</accession>
<evidence type="ECO:0000313" key="5">
    <source>
        <dbReference type="Proteomes" id="UP000502298"/>
    </source>
</evidence>
<dbReference type="Gene3D" id="1.10.357.10">
    <property type="entry name" value="Tetracycline Repressor, domain 2"/>
    <property type="match status" value="1"/>
</dbReference>
<reference evidence="4 5" key="1">
    <citation type="submission" date="2020-03" db="EMBL/GenBank/DDBJ databases">
        <title>Complete genome of Arcanobacterium buesumensis sp. nov. strain 2701.</title>
        <authorList>
            <person name="Borowiak M."/>
            <person name="Alssahen M."/>
            <person name="Laemmler C."/>
            <person name="Malorny B."/>
            <person name="Hassan A."/>
            <person name="Prenger-Berninghoff E."/>
            <person name="Ploetz M."/>
            <person name="Abdulmawjood A."/>
        </authorList>
    </citation>
    <scope>NUCLEOTIDE SEQUENCE [LARGE SCALE GENOMIC DNA]</scope>
    <source>
        <strain evidence="4 5">2701</strain>
    </source>
</reference>
<organism evidence="4 5">
    <name type="scientific">Arcanobacterium buesumense</name>
    <dbReference type="NCBI Taxonomy" id="2722751"/>
    <lineage>
        <taxon>Bacteria</taxon>
        <taxon>Bacillati</taxon>
        <taxon>Actinomycetota</taxon>
        <taxon>Actinomycetes</taxon>
        <taxon>Actinomycetales</taxon>
        <taxon>Actinomycetaceae</taxon>
        <taxon>Arcanobacterium</taxon>
    </lineage>
</organism>
<evidence type="ECO:0000256" key="1">
    <source>
        <dbReference type="ARBA" id="ARBA00023125"/>
    </source>
</evidence>
<evidence type="ECO:0000313" key="4">
    <source>
        <dbReference type="EMBL" id="QJC22282.1"/>
    </source>
</evidence>
<dbReference type="PROSITE" id="PS50977">
    <property type="entry name" value="HTH_TETR_2"/>
    <property type="match status" value="1"/>
</dbReference>
<dbReference type="PANTHER" id="PTHR30055">
    <property type="entry name" value="HTH-TYPE TRANSCRIPTIONAL REGULATOR RUTR"/>
    <property type="match status" value="1"/>
</dbReference>
<dbReference type="InterPro" id="IPR050109">
    <property type="entry name" value="HTH-type_TetR-like_transc_reg"/>
</dbReference>
<evidence type="ECO:0000256" key="2">
    <source>
        <dbReference type="PROSITE-ProRule" id="PRU00335"/>
    </source>
</evidence>
<feature type="DNA-binding region" description="H-T-H motif" evidence="2">
    <location>
        <begin position="38"/>
        <end position="57"/>
    </location>
</feature>
<dbReference type="InterPro" id="IPR001647">
    <property type="entry name" value="HTH_TetR"/>
</dbReference>
<gene>
    <name evidence="4" type="ORF">HC352_07010</name>
</gene>
<dbReference type="InterPro" id="IPR009057">
    <property type="entry name" value="Homeodomain-like_sf"/>
</dbReference>
<dbReference type="EMBL" id="CP050804">
    <property type="protein sequence ID" value="QJC22282.1"/>
    <property type="molecule type" value="Genomic_DNA"/>
</dbReference>
<keyword evidence="5" id="KW-1185">Reference proteome</keyword>
<feature type="domain" description="HTH tetR-type" evidence="3">
    <location>
        <begin position="15"/>
        <end position="75"/>
    </location>
</feature>
<keyword evidence="1 2" id="KW-0238">DNA-binding</keyword>
<name>A0A6H2EMK2_9ACTO</name>
<proteinExistence type="predicted"/>
<protein>
    <submittedName>
        <fullName evidence="4">TetR/AcrR family transcriptional regulator</fullName>
    </submittedName>
</protein>
<dbReference type="GO" id="GO:0000976">
    <property type="term" value="F:transcription cis-regulatory region binding"/>
    <property type="evidence" value="ECO:0007669"/>
    <property type="project" value="TreeGrafter"/>
</dbReference>
<dbReference type="AlphaFoldDB" id="A0A6H2EMK2"/>
<evidence type="ECO:0000259" key="3">
    <source>
        <dbReference type="PROSITE" id="PS50977"/>
    </source>
</evidence>
<dbReference type="GO" id="GO:0003700">
    <property type="term" value="F:DNA-binding transcription factor activity"/>
    <property type="evidence" value="ECO:0007669"/>
    <property type="project" value="TreeGrafter"/>
</dbReference>
<dbReference type="PANTHER" id="PTHR30055:SF148">
    <property type="entry name" value="TETR-FAMILY TRANSCRIPTIONAL REGULATOR"/>
    <property type="match status" value="1"/>
</dbReference>
<dbReference type="RefSeq" id="WP_168918209.1">
    <property type="nucleotide sequence ID" value="NZ_CP050804.1"/>
</dbReference>
<dbReference type="Pfam" id="PF00440">
    <property type="entry name" value="TetR_N"/>
    <property type="match status" value="1"/>
</dbReference>
<dbReference type="Proteomes" id="UP000502298">
    <property type="component" value="Chromosome"/>
</dbReference>
<sequence>MTQSTNQSIGRPRDPAIDKRLLQATIELYGEYGWHTLTMTQIAKHAGVGKSALYNRWKTKTAIIHDAFTQLIKIPEPTGTTLREILYNEASFRLYAYLGEYSKPLRRLLFEAATIHEPEIYALYQSISREPTRALVRRLWDFKISGEIPESVSCVRITDALEGSILMRTFYIAADQKSCFISAPESYLSTLVDELLALCHKVQP</sequence>